<name>A0A0C3R5C9_9PORP</name>
<dbReference type="Proteomes" id="UP000031980">
    <property type="component" value="Unassembled WGS sequence"/>
</dbReference>
<gene>
    <name evidence="1" type="ORF">BA92_07315</name>
</gene>
<dbReference type="AlphaFoldDB" id="A0A0C3R5C9"/>
<organism evidence="1 2">
    <name type="scientific">Sanguibacteroides justesenii</name>
    <dbReference type="NCBI Taxonomy" id="1547597"/>
    <lineage>
        <taxon>Bacteria</taxon>
        <taxon>Pseudomonadati</taxon>
        <taxon>Bacteroidota</taxon>
        <taxon>Bacteroidia</taxon>
        <taxon>Bacteroidales</taxon>
        <taxon>Porphyromonadaceae</taxon>
        <taxon>Sanguibacteroides</taxon>
    </lineage>
</organism>
<evidence type="ECO:0000313" key="1">
    <source>
        <dbReference type="EMBL" id="KIO44825.1"/>
    </source>
</evidence>
<protein>
    <recommendedName>
        <fullName evidence="3">DUF5017 domain-containing protein</fullName>
    </recommendedName>
</protein>
<comment type="caution">
    <text evidence="1">The sequence shown here is derived from an EMBL/GenBank/DDBJ whole genome shotgun (WGS) entry which is preliminary data.</text>
</comment>
<dbReference type="EMBL" id="JPIU01000038">
    <property type="protein sequence ID" value="KIO44825.1"/>
    <property type="molecule type" value="Genomic_DNA"/>
</dbReference>
<accession>A0A0C3R5C9</accession>
<reference evidence="1 2" key="1">
    <citation type="submission" date="2014-07" db="EMBL/GenBank/DDBJ databases">
        <title>Porphyromonadaceae bacterium OUH 308042 = ATCC BAA-2681 = DSM 28342 draft genome.</title>
        <authorList>
            <person name="Sydenham T.V."/>
            <person name="Hasman H."/>
            <person name="Justensen U.S."/>
        </authorList>
    </citation>
    <scope>NUCLEOTIDE SEQUENCE [LARGE SCALE GENOMIC DNA]</scope>
    <source>
        <strain evidence="1 2">OUH 308042</strain>
    </source>
</reference>
<sequence>MSDVYDDLDANKEPVHADIVYTLADADYATIASLAYKRCENAADSAKVKTIADNKNFSSSVPAKNYIPDFLTSKYPALNKNSTAMVTYNFYTAATRINKKTLGVADYKKVGGNVAQYLCFTGGMPANRDNMTKAIDADGEDGELLIVTYNETSDAVDGKTANVVNFEMNKYDYKSILDWVKSNKEEFVDGNKEFYFGVDADRPNFNLSKKDWEKYQEKHGVTITDAFILQQVRSGIKILLAKLGNKAVKDVIYNVRYATYGNNSAPKSVAYKCTLAGKTPEFEIVGSVDPVLTKEVVAVFSYSERYGNWSPYTKKDVYIVTADDFSQMGKTDCFNSDADNYLPQLLTLKFPYAQDKDVVTFIYKNDGGSSYSIYTDEYTFTAGAWMKYNPVSQKAEQFMHNGEKWFANPHITFEMGKSDYQYMLDWVDKNKHAYLDEKYPDTGEFYFGSTTYNVNINMGVSLLVKYDELAGVNELAGKSDEEVLEIQKQRLITEGFPAVLEGKYPEAEPVVDGTPIEYTIRFKSYSPRANWEVKYKGIAKGKFEYIEDSYKELQ</sequence>
<keyword evidence="2" id="KW-1185">Reference proteome</keyword>
<evidence type="ECO:0008006" key="3">
    <source>
        <dbReference type="Google" id="ProtNLM"/>
    </source>
</evidence>
<evidence type="ECO:0000313" key="2">
    <source>
        <dbReference type="Proteomes" id="UP000031980"/>
    </source>
</evidence>
<proteinExistence type="predicted"/>